<comment type="caution">
    <text evidence="8">The sequence shown here is derived from an EMBL/GenBank/DDBJ whole genome shotgun (WGS) entry which is preliminary data.</text>
</comment>
<keyword evidence="1" id="KW-0479">Metal-binding</keyword>
<protein>
    <submittedName>
        <fullName evidence="8">Uncharacterized protein</fullName>
    </submittedName>
</protein>
<keyword evidence="6" id="KW-0539">Nucleus</keyword>
<evidence type="ECO:0000256" key="2">
    <source>
        <dbReference type="ARBA" id="ARBA00022833"/>
    </source>
</evidence>
<feature type="region of interest" description="Disordered" evidence="7">
    <location>
        <begin position="235"/>
        <end position="280"/>
    </location>
</feature>
<keyword evidence="2" id="KW-0862">Zinc</keyword>
<keyword evidence="5" id="KW-0804">Transcription</keyword>
<dbReference type="PANTHER" id="PTHR36206">
    <property type="entry name" value="ASPERCRYPTIN BIOSYNTHESIS CLUSTER-SPECIFIC TRANSCRIPTION REGULATOR ATNN-RELATED"/>
    <property type="match status" value="1"/>
</dbReference>
<dbReference type="GO" id="GO:0003677">
    <property type="term" value="F:DNA binding"/>
    <property type="evidence" value="ECO:0007669"/>
    <property type="project" value="UniProtKB-KW"/>
</dbReference>
<feature type="compositionally biased region" description="Low complexity" evidence="7">
    <location>
        <begin position="242"/>
        <end position="256"/>
    </location>
</feature>
<gene>
    <name evidence="8" type="ORF">N7509_009663</name>
</gene>
<reference evidence="8" key="2">
    <citation type="journal article" date="2023" name="IMA Fungus">
        <title>Comparative genomic study of the Penicillium genus elucidates a diverse pangenome and 15 lateral gene transfer events.</title>
        <authorList>
            <person name="Petersen C."/>
            <person name="Sorensen T."/>
            <person name="Nielsen M.R."/>
            <person name="Sondergaard T.E."/>
            <person name="Sorensen J.L."/>
            <person name="Fitzpatrick D.A."/>
            <person name="Frisvad J.C."/>
            <person name="Nielsen K.L."/>
        </authorList>
    </citation>
    <scope>NUCLEOTIDE SEQUENCE</scope>
    <source>
        <strain evidence="8">IBT 29677</strain>
    </source>
</reference>
<dbReference type="Proteomes" id="UP001147747">
    <property type="component" value="Unassembled WGS sequence"/>
</dbReference>
<sequence length="375" mass="42433">MLRSNQNGAMDHVEGGLKILYSKLRNANLNASPSQAPKTVTAGAEFERELLQFFYRMNLQISLSGRPQQILEIPAEDPTAWNFFSNDNYTDEVNSSEDDDNEITTPLVFENISQARDCITSIKLRALTLLHEIGFIFVVPAVLKSPEHRTRKQRIIKDFHRWHYAFEGMMTKPPKTTNILDPRAPLALLIEYHVSYFWLCNCDAVYETDYDRHMADYLKIVECAEEIIALSRTIDNTPARSPSPSFSSTSSSSSTATPPPTDTTGTGTGPGTSTSNLPFRRRFTMEAPVTPSLYWTAYKCRDPLLRRRAIQAVLDFPSCQGGWENRRHAASARRIMEIEEGPVWHLPIAERFVKNEWRVVEPLQCSANVKDGEGG</sequence>
<dbReference type="OrthoDB" id="2593732at2759"/>
<dbReference type="AlphaFoldDB" id="A0A9W9VPW0"/>
<keyword evidence="9" id="KW-1185">Reference proteome</keyword>
<evidence type="ECO:0000313" key="8">
    <source>
        <dbReference type="EMBL" id="KAJ5387122.1"/>
    </source>
</evidence>
<reference evidence="8" key="1">
    <citation type="submission" date="2022-12" db="EMBL/GenBank/DDBJ databases">
        <authorList>
            <person name="Petersen C."/>
        </authorList>
    </citation>
    <scope>NUCLEOTIDE SEQUENCE</scope>
    <source>
        <strain evidence="8">IBT 29677</strain>
    </source>
</reference>
<evidence type="ECO:0000256" key="6">
    <source>
        <dbReference type="ARBA" id="ARBA00023242"/>
    </source>
</evidence>
<proteinExistence type="predicted"/>
<dbReference type="GO" id="GO:0046872">
    <property type="term" value="F:metal ion binding"/>
    <property type="evidence" value="ECO:0007669"/>
    <property type="project" value="UniProtKB-KW"/>
</dbReference>
<evidence type="ECO:0000313" key="9">
    <source>
        <dbReference type="Proteomes" id="UP001147747"/>
    </source>
</evidence>
<dbReference type="RefSeq" id="XP_056484920.1">
    <property type="nucleotide sequence ID" value="XM_056634300.1"/>
</dbReference>
<accession>A0A9W9VPW0</accession>
<evidence type="ECO:0000256" key="3">
    <source>
        <dbReference type="ARBA" id="ARBA00023015"/>
    </source>
</evidence>
<organism evidence="8 9">
    <name type="scientific">Penicillium cosmopolitanum</name>
    <dbReference type="NCBI Taxonomy" id="1131564"/>
    <lineage>
        <taxon>Eukaryota</taxon>
        <taxon>Fungi</taxon>
        <taxon>Dikarya</taxon>
        <taxon>Ascomycota</taxon>
        <taxon>Pezizomycotina</taxon>
        <taxon>Eurotiomycetes</taxon>
        <taxon>Eurotiomycetidae</taxon>
        <taxon>Eurotiales</taxon>
        <taxon>Aspergillaceae</taxon>
        <taxon>Penicillium</taxon>
    </lineage>
</organism>
<dbReference type="InterPro" id="IPR052360">
    <property type="entry name" value="Transcr_Regulatory_Proteins"/>
</dbReference>
<evidence type="ECO:0000256" key="5">
    <source>
        <dbReference type="ARBA" id="ARBA00023163"/>
    </source>
</evidence>
<evidence type="ECO:0000256" key="4">
    <source>
        <dbReference type="ARBA" id="ARBA00023125"/>
    </source>
</evidence>
<dbReference type="GeneID" id="81373280"/>
<evidence type="ECO:0000256" key="7">
    <source>
        <dbReference type="SAM" id="MobiDB-lite"/>
    </source>
</evidence>
<name>A0A9W9VPW0_9EURO</name>
<dbReference type="EMBL" id="JAPZBU010000009">
    <property type="protein sequence ID" value="KAJ5387122.1"/>
    <property type="molecule type" value="Genomic_DNA"/>
</dbReference>
<dbReference type="PANTHER" id="PTHR36206:SF4">
    <property type="entry name" value="HYPOTHETICAL CONSERVED PROTEIN (EUROFUNG)-RELATED"/>
    <property type="match status" value="1"/>
</dbReference>
<keyword evidence="4" id="KW-0238">DNA-binding</keyword>
<evidence type="ECO:0000256" key="1">
    <source>
        <dbReference type="ARBA" id="ARBA00022723"/>
    </source>
</evidence>
<keyword evidence="3" id="KW-0805">Transcription regulation</keyword>